<dbReference type="SUPFAM" id="SSF46785">
    <property type="entry name" value="Winged helix' DNA-binding domain"/>
    <property type="match status" value="1"/>
</dbReference>
<dbReference type="Gene3D" id="3.40.190.290">
    <property type="match status" value="1"/>
</dbReference>
<dbReference type="PANTHER" id="PTHR30126:SF40">
    <property type="entry name" value="HTH-TYPE TRANSCRIPTIONAL REGULATOR GLTR"/>
    <property type="match status" value="1"/>
</dbReference>
<dbReference type="InterPro" id="IPR036388">
    <property type="entry name" value="WH-like_DNA-bd_sf"/>
</dbReference>
<dbReference type="InterPro" id="IPR000847">
    <property type="entry name" value="LysR_HTH_N"/>
</dbReference>
<dbReference type="Gene3D" id="1.10.10.10">
    <property type="entry name" value="Winged helix-like DNA-binding domain superfamily/Winged helix DNA-binding domain"/>
    <property type="match status" value="1"/>
</dbReference>
<accession>A0ABT1STP5</accession>
<evidence type="ECO:0000313" key="6">
    <source>
        <dbReference type="EMBL" id="MCQ5343244.1"/>
    </source>
</evidence>
<gene>
    <name evidence="6" type="ORF">NE675_09460</name>
</gene>
<dbReference type="PRINTS" id="PR00039">
    <property type="entry name" value="HTHLYSR"/>
</dbReference>
<dbReference type="PROSITE" id="PS50931">
    <property type="entry name" value="HTH_LYSR"/>
    <property type="match status" value="1"/>
</dbReference>
<comment type="similarity">
    <text evidence="1">Belongs to the LysR transcriptional regulatory family.</text>
</comment>
<comment type="caution">
    <text evidence="6">The sequence shown here is derived from an EMBL/GenBank/DDBJ whole genome shotgun (WGS) entry which is preliminary data.</text>
</comment>
<reference evidence="6 7" key="1">
    <citation type="submission" date="2022-06" db="EMBL/GenBank/DDBJ databases">
        <title>Isolation of gut microbiota from human fecal samples.</title>
        <authorList>
            <person name="Pamer E.G."/>
            <person name="Barat B."/>
            <person name="Waligurski E."/>
            <person name="Medina S."/>
            <person name="Paddock L."/>
            <person name="Mostad J."/>
        </authorList>
    </citation>
    <scope>NUCLEOTIDE SEQUENCE [LARGE SCALE GENOMIC DNA]</scope>
    <source>
        <strain evidence="6 7">DFI.1.1</strain>
    </source>
</reference>
<evidence type="ECO:0000313" key="7">
    <source>
        <dbReference type="Proteomes" id="UP001206692"/>
    </source>
</evidence>
<evidence type="ECO:0000256" key="2">
    <source>
        <dbReference type="ARBA" id="ARBA00023015"/>
    </source>
</evidence>
<dbReference type="Pfam" id="PF00126">
    <property type="entry name" value="HTH_1"/>
    <property type="match status" value="1"/>
</dbReference>
<evidence type="ECO:0000256" key="4">
    <source>
        <dbReference type="ARBA" id="ARBA00023163"/>
    </source>
</evidence>
<dbReference type="PANTHER" id="PTHR30126">
    <property type="entry name" value="HTH-TYPE TRANSCRIPTIONAL REGULATOR"/>
    <property type="match status" value="1"/>
</dbReference>
<dbReference type="EMBL" id="JANGEW010000018">
    <property type="protein sequence ID" value="MCQ5343244.1"/>
    <property type="molecule type" value="Genomic_DNA"/>
</dbReference>
<proteinExistence type="inferred from homology"/>
<evidence type="ECO:0000259" key="5">
    <source>
        <dbReference type="PROSITE" id="PS50931"/>
    </source>
</evidence>
<evidence type="ECO:0000256" key="3">
    <source>
        <dbReference type="ARBA" id="ARBA00023125"/>
    </source>
</evidence>
<dbReference type="SUPFAM" id="SSF53850">
    <property type="entry name" value="Periplasmic binding protein-like II"/>
    <property type="match status" value="1"/>
</dbReference>
<sequence length="288" mass="31259">MDITLLRYFYTVAKEGSFMAAAEKLDYAQSNLSMRIKQLEKTVGAELLIRSRNGVSLTEKGRILFGYAEKILSLSEEADYALREAGYQTKSLTIAAMESAAVTFLPALLSDYHRAYPDISVKVTAGTTDADVQAVLANDVDAAIVVGENAHEELCAVPLRQEKLVLIVDQEAGGTQDLPELLKKPLLVFPVGCSYRRLLERMLSDFGLAPVDKMEFTSLGAILASISAGLGISVFPETAVSAFSAGKALCTIPLPDKYATADLYLVYRKRSAGNKTLMNFIDTLKGEP</sequence>
<dbReference type="RefSeq" id="WP_072271980.1">
    <property type="nucleotide sequence ID" value="NZ_JAJCIO010000019.1"/>
</dbReference>
<evidence type="ECO:0000256" key="1">
    <source>
        <dbReference type="ARBA" id="ARBA00009437"/>
    </source>
</evidence>
<dbReference type="Pfam" id="PF03466">
    <property type="entry name" value="LysR_substrate"/>
    <property type="match status" value="1"/>
</dbReference>
<feature type="domain" description="HTH lysR-type" evidence="5">
    <location>
        <begin position="1"/>
        <end position="58"/>
    </location>
</feature>
<dbReference type="InterPro" id="IPR005119">
    <property type="entry name" value="LysR_subst-bd"/>
</dbReference>
<name>A0ABT1STP5_9FIRM</name>
<keyword evidence="7" id="KW-1185">Reference proteome</keyword>
<keyword evidence="3" id="KW-0238">DNA-binding</keyword>
<dbReference type="Proteomes" id="UP001206692">
    <property type="component" value="Unassembled WGS sequence"/>
</dbReference>
<keyword evidence="2" id="KW-0805">Transcription regulation</keyword>
<dbReference type="InterPro" id="IPR036390">
    <property type="entry name" value="WH_DNA-bd_sf"/>
</dbReference>
<keyword evidence="4" id="KW-0804">Transcription</keyword>
<protein>
    <submittedName>
        <fullName evidence="6">LysR family transcriptional regulator</fullName>
    </submittedName>
</protein>
<organism evidence="6 7">
    <name type="scientific">Megasphaera massiliensis</name>
    <dbReference type="NCBI Taxonomy" id="1232428"/>
    <lineage>
        <taxon>Bacteria</taxon>
        <taxon>Bacillati</taxon>
        <taxon>Bacillota</taxon>
        <taxon>Negativicutes</taxon>
        <taxon>Veillonellales</taxon>
        <taxon>Veillonellaceae</taxon>
        <taxon>Megasphaera</taxon>
    </lineage>
</organism>